<feature type="compositionally biased region" description="Basic and acidic residues" evidence="1">
    <location>
        <begin position="1"/>
        <end position="10"/>
    </location>
</feature>
<organism evidence="2">
    <name type="scientific">Proboscia inermis</name>
    <dbReference type="NCBI Taxonomy" id="420281"/>
    <lineage>
        <taxon>Eukaryota</taxon>
        <taxon>Sar</taxon>
        <taxon>Stramenopiles</taxon>
        <taxon>Ochrophyta</taxon>
        <taxon>Bacillariophyta</taxon>
        <taxon>Coscinodiscophyceae</taxon>
        <taxon>Rhizosoleniophycidae</taxon>
        <taxon>Rhizosoleniales</taxon>
        <taxon>Rhizosoleniaceae</taxon>
        <taxon>Proboscia</taxon>
    </lineage>
</organism>
<reference evidence="2" key="1">
    <citation type="submission" date="2021-01" db="EMBL/GenBank/DDBJ databases">
        <authorList>
            <person name="Corre E."/>
            <person name="Pelletier E."/>
            <person name="Niang G."/>
            <person name="Scheremetjew M."/>
            <person name="Finn R."/>
            <person name="Kale V."/>
            <person name="Holt S."/>
            <person name="Cochrane G."/>
            <person name="Meng A."/>
            <person name="Brown T."/>
            <person name="Cohen L."/>
        </authorList>
    </citation>
    <scope>NUCLEOTIDE SEQUENCE</scope>
    <source>
        <strain evidence="2">CCAP1064/1</strain>
    </source>
</reference>
<dbReference type="AlphaFoldDB" id="A0A7S0GFY9"/>
<accession>A0A7S0GFY9</accession>
<feature type="compositionally biased region" description="Basic and acidic residues" evidence="1">
    <location>
        <begin position="30"/>
        <end position="42"/>
    </location>
</feature>
<feature type="compositionally biased region" description="Polar residues" evidence="1">
    <location>
        <begin position="45"/>
        <end position="55"/>
    </location>
</feature>
<evidence type="ECO:0000313" key="2">
    <source>
        <dbReference type="EMBL" id="CAD8417393.1"/>
    </source>
</evidence>
<sequence>MSASEKRGSLGEHFSLTKNFSNGDCFTEYSSKRNDDSMEQKRANKASSRPNQIQVENGYDMPINVLRNFGILDDDSDASSSVSSTGHFRSDDDDDDSYFSGSAAKENGRNSYNTSAIQGGLSDVEGEDDYELSDSDSSDLDCNKSDRNYGCDTTSLNDGRDDMLQKHFFMNANKGKSTTTCDDLSFATVSTHLSMSTDENGSVNMQHENSSPLLQHVKNVHYRKEPNMFLH</sequence>
<proteinExistence type="predicted"/>
<evidence type="ECO:0000256" key="1">
    <source>
        <dbReference type="SAM" id="MobiDB-lite"/>
    </source>
</evidence>
<feature type="region of interest" description="Disordered" evidence="1">
    <location>
        <begin position="76"/>
        <end position="144"/>
    </location>
</feature>
<name>A0A7S0GFY9_9STRA</name>
<gene>
    <name evidence="2" type="ORF">PINE0816_LOCUS13528</name>
</gene>
<protein>
    <submittedName>
        <fullName evidence="2">Uncharacterized protein</fullName>
    </submittedName>
</protein>
<dbReference type="EMBL" id="HBEL01029147">
    <property type="protein sequence ID" value="CAD8417393.1"/>
    <property type="molecule type" value="Transcribed_RNA"/>
</dbReference>
<feature type="region of interest" description="Disordered" evidence="1">
    <location>
        <begin position="1"/>
        <end position="58"/>
    </location>
</feature>
<feature type="compositionally biased region" description="Acidic residues" evidence="1">
    <location>
        <begin position="124"/>
        <end position="139"/>
    </location>
</feature>